<dbReference type="GO" id="GO:0005730">
    <property type="term" value="C:nucleolus"/>
    <property type="evidence" value="ECO:0007669"/>
    <property type="project" value="TreeGrafter"/>
</dbReference>
<protein>
    <submittedName>
        <fullName evidence="5">Nucleophosmin/nucleoplasmin 3</fullName>
    </submittedName>
</protein>
<dbReference type="Ensembl" id="ENSLLET00000049520.1">
    <property type="protein sequence ID" value="ENSLLEP00000047652.1"/>
    <property type="gene ID" value="ENSLLEG00000030101.1"/>
</dbReference>
<dbReference type="OrthoDB" id="9900353at2759"/>
<dbReference type="FunFam" id="2.60.120.340:FF:000011">
    <property type="entry name" value="Nucleophosmin/nucleoplasmin 3"/>
    <property type="match status" value="1"/>
</dbReference>
<dbReference type="PANTHER" id="PTHR22747:SF13">
    <property type="entry name" value="NUCLEOPLASMIN-3"/>
    <property type="match status" value="1"/>
</dbReference>
<dbReference type="AlphaFoldDB" id="A0A8C5WLP7"/>
<dbReference type="GO" id="GO:0006338">
    <property type="term" value="P:chromatin remodeling"/>
    <property type="evidence" value="ECO:0007669"/>
    <property type="project" value="TreeGrafter"/>
</dbReference>
<organism evidence="5 6">
    <name type="scientific">Leptobrachium leishanense</name>
    <name type="common">Leishan spiny toad</name>
    <dbReference type="NCBI Taxonomy" id="445787"/>
    <lineage>
        <taxon>Eukaryota</taxon>
        <taxon>Metazoa</taxon>
        <taxon>Chordata</taxon>
        <taxon>Craniata</taxon>
        <taxon>Vertebrata</taxon>
        <taxon>Euteleostomi</taxon>
        <taxon>Amphibia</taxon>
        <taxon>Batrachia</taxon>
        <taxon>Anura</taxon>
        <taxon>Pelobatoidea</taxon>
        <taxon>Megophryidae</taxon>
        <taxon>Leptobrachium</taxon>
    </lineage>
</organism>
<dbReference type="GO" id="GO:0005654">
    <property type="term" value="C:nucleoplasm"/>
    <property type="evidence" value="ECO:0007669"/>
    <property type="project" value="TreeGrafter"/>
</dbReference>
<proteinExistence type="inferred from homology"/>
<evidence type="ECO:0000259" key="4">
    <source>
        <dbReference type="Pfam" id="PF03066"/>
    </source>
</evidence>
<keyword evidence="3" id="KW-0539">Nucleus</keyword>
<evidence type="ECO:0000256" key="1">
    <source>
        <dbReference type="ARBA" id="ARBA00004123"/>
    </source>
</evidence>
<dbReference type="SUPFAM" id="SSF69203">
    <property type="entry name" value="Nucleoplasmin-like core domain"/>
    <property type="match status" value="1"/>
</dbReference>
<name>A0A8C5WLP7_9ANUR</name>
<dbReference type="Proteomes" id="UP000694569">
    <property type="component" value="Unplaced"/>
</dbReference>
<dbReference type="Pfam" id="PF03066">
    <property type="entry name" value="Nucleoplasmin"/>
    <property type="match status" value="1"/>
</dbReference>
<accession>A0A8C5WLP7</accession>
<evidence type="ECO:0000313" key="6">
    <source>
        <dbReference type="Proteomes" id="UP000694569"/>
    </source>
</evidence>
<reference evidence="5" key="1">
    <citation type="submission" date="2025-08" db="UniProtKB">
        <authorList>
            <consortium name="Ensembl"/>
        </authorList>
    </citation>
    <scope>IDENTIFICATION</scope>
</reference>
<dbReference type="GO" id="GO:0003682">
    <property type="term" value="F:chromatin binding"/>
    <property type="evidence" value="ECO:0007669"/>
    <property type="project" value="TreeGrafter"/>
</dbReference>
<reference evidence="5" key="2">
    <citation type="submission" date="2025-09" db="UniProtKB">
        <authorList>
            <consortium name="Ensembl"/>
        </authorList>
    </citation>
    <scope>IDENTIFICATION</scope>
</reference>
<sequence length="155" mass="17479">MSEYKQECADHVHGQAIESFLFGCELSAKSKRYTFEVDEEDECEHSLSLQTITLGADAKDEFHVVEVTGLNYENKEITVPVANLKPSCQTMVTMEHFELQPPVTFSLKLGSGPVNISGRHLICKTQAENVRSFSYHCDSRVGEETALNTHRKSYF</sequence>
<dbReference type="GO" id="GO:0005737">
    <property type="term" value="C:cytoplasm"/>
    <property type="evidence" value="ECO:0007669"/>
    <property type="project" value="TreeGrafter"/>
</dbReference>
<comment type="subcellular location">
    <subcellularLocation>
        <location evidence="1">Nucleus</location>
    </subcellularLocation>
</comment>
<feature type="domain" description="Nucleoplasmin core" evidence="4">
    <location>
        <begin position="21"/>
        <end position="122"/>
    </location>
</feature>
<dbReference type="GeneTree" id="ENSGT00940000158796"/>
<evidence type="ECO:0000256" key="2">
    <source>
        <dbReference type="ARBA" id="ARBA00010744"/>
    </source>
</evidence>
<comment type="similarity">
    <text evidence="2">Belongs to the nucleoplasmin family.</text>
</comment>
<dbReference type="GO" id="GO:0003723">
    <property type="term" value="F:RNA binding"/>
    <property type="evidence" value="ECO:0007669"/>
    <property type="project" value="TreeGrafter"/>
</dbReference>
<gene>
    <name evidence="5" type="primary">NPM3</name>
</gene>
<dbReference type="PANTHER" id="PTHR22747">
    <property type="entry name" value="NUCLEOPLASMIN"/>
    <property type="match status" value="1"/>
</dbReference>
<dbReference type="InterPro" id="IPR024057">
    <property type="entry name" value="Nucleoplasmin_core_dom"/>
</dbReference>
<evidence type="ECO:0000313" key="5">
    <source>
        <dbReference type="Ensembl" id="ENSLLEP00000047652.1"/>
    </source>
</evidence>
<dbReference type="InterPro" id="IPR036824">
    <property type="entry name" value="Nucleoplasmin_core_dom_sf"/>
</dbReference>
<dbReference type="GO" id="GO:0042393">
    <property type="term" value="F:histone binding"/>
    <property type="evidence" value="ECO:0007669"/>
    <property type="project" value="TreeGrafter"/>
</dbReference>
<keyword evidence="6" id="KW-1185">Reference proteome</keyword>
<dbReference type="Gene3D" id="2.60.120.340">
    <property type="entry name" value="Nucleoplasmin core domain"/>
    <property type="match status" value="1"/>
</dbReference>
<dbReference type="InterPro" id="IPR004301">
    <property type="entry name" value="Nucleoplasmin"/>
</dbReference>
<evidence type="ECO:0000256" key="3">
    <source>
        <dbReference type="ARBA" id="ARBA00023242"/>
    </source>
</evidence>